<reference evidence="1 2" key="1">
    <citation type="submission" date="2024-01" db="EMBL/GenBank/DDBJ databases">
        <title>A draft genome for the cacao thread blight pathogen Marasmiellus scandens.</title>
        <authorList>
            <person name="Baruah I.K."/>
            <person name="Leung J."/>
            <person name="Bukari Y."/>
            <person name="Amoako-Attah I."/>
            <person name="Meinhardt L.W."/>
            <person name="Bailey B.A."/>
            <person name="Cohen S.P."/>
        </authorList>
    </citation>
    <scope>NUCLEOTIDE SEQUENCE [LARGE SCALE GENOMIC DNA]</scope>
    <source>
        <strain evidence="1 2">GH-19</strain>
    </source>
</reference>
<evidence type="ECO:0000313" key="2">
    <source>
        <dbReference type="Proteomes" id="UP001498398"/>
    </source>
</evidence>
<dbReference type="Proteomes" id="UP001498398">
    <property type="component" value="Unassembled WGS sequence"/>
</dbReference>
<proteinExistence type="predicted"/>
<protein>
    <recommendedName>
        <fullName evidence="3">F-box domain-containing protein</fullName>
    </recommendedName>
</protein>
<evidence type="ECO:0008006" key="3">
    <source>
        <dbReference type="Google" id="ProtNLM"/>
    </source>
</evidence>
<dbReference type="EMBL" id="JBANRG010000015">
    <property type="protein sequence ID" value="KAK7460568.1"/>
    <property type="molecule type" value="Genomic_DNA"/>
</dbReference>
<sequence length="460" mass="51708">MDDLPAEIFARIFEIGVHQWGIGFLPPLCLTCRGWYSVIETTPRLWGILVLRKKMDLQTFQSHMRKAKSSPLSVTVLPRSSRIFDRSGLLALTANWVYASVPLSILKQTTWGQLSALQTLVLMGDTDPASDPKTVDSFFETTSTSSDTPKLKSLTVDNVSTLWIRRMLSPQISHFQMTRRTELPMRWWWMTVRERPCYRLSETLGCLSSIPNVDAVSLANIDHCQCHPYNGALVRLDLLTVLQLNMVSNFPVIMVNIQAPALQSLSITSSTATSHSSADYYHSWQVHYISTNGSSDNTPISAAFAEWSRSDSIPSQLTNLELYHCLRKEDMPYLIFWLRCLPKLARLSVGLDEDILDSGLSKDYDILWSLSVPYHVEDIAERPVSWLCPSLIQLCIEGEVRVADLLSLAKARNVGSNADLGQCPGKLRRICASLCFSGSEEEIAELRCIVEDVDIKVFVT</sequence>
<accession>A0ABR1JHP5</accession>
<organism evidence="1 2">
    <name type="scientific">Marasmiellus scandens</name>
    <dbReference type="NCBI Taxonomy" id="2682957"/>
    <lineage>
        <taxon>Eukaryota</taxon>
        <taxon>Fungi</taxon>
        <taxon>Dikarya</taxon>
        <taxon>Basidiomycota</taxon>
        <taxon>Agaricomycotina</taxon>
        <taxon>Agaricomycetes</taxon>
        <taxon>Agaricomycetidae</taxon>
        <taxon>Agaricales</taxon>
        <taxon>Marasmiineae</taxon>
        <taxon>Omphalotaceae</taxon>
        <taxon>Marasmiellus</taxon>
    </lineage>
</organism>
<gene>
    <name evidence="1" type="ORF">VKT23_009289</name>
</gene>
<name>A0ABR1JHP5_9AGAR</name>
<evidence type="ECO:0000313" key="1">
    <source>
        <dbReference type="EMBL" id="KAK7460568.1"/>
    </source>
</evidence>
<keyword evidence="2" id="KW-1185">Reference proteome</keyword>
<comment type="caution">
    <text evidence="1">The sequence shown here is derived from an EMBL/GenBank/DDBJ whole genome shotgun (WGS) entry which is preliminary data.</text>
</comment>